<dbReference type="PANTHER" id="PTHR43477:SF1">
    <property type="entry name" value="DIHYDROANTICAPSIN 7-DEHYDROGENASE"/>
    <property type="match status" value="1"/>
</dbReference>
<comment type="similarity">
    <text evidence="1">Belongs to the short-chain dehydrogenases/reductases (SDR) family.</text>
</comment>
<dbReference type="VEuPathDB" id="FungiDB:HMPREF1541_10459"/>
<evidence type="ECO:0000256" key="1">
    <source>
        <dbReference type="ARBA" id="ARBA00006484"/>
    </source>
</evidence>
<keyword evidence="3" id="KW-0560">Oxidoreductase</keyword>
<dbReference type="InterPro" id="IPR051122">
    <property type="entry name" value="SDR_DHRS6-like"/>
</dbReference>
<dbReference type="HOGENOM" id="CLU_010194_15_2_1"/>
<dbReference type="AlphaFoldDB" id="W2S8L9"/>
<dbReference type="SUPFAM" id="SSF51735">
    <property type="entry name" value="NAD(P)-binding Rossmann-fold domains"/>
    <property type="match status" value="1"/>
</dbReference>
<reference evidence="4 5" key="1">
    <citation type="submission" date="2013-03" db="EMBL/GenBank/DDBJ databases">
        <title>The Genome Sequence of Phialophora europaea CBS 101466.</title>
        <authorList>
            <consortium name="The Broad Institute Genomics Platform"/>
            <person name="Cuomo C."/>
            <person name="de Hoog S."/>
            <person name="Gorbushina A."/>
            <person name="Walker B."/>
            <person name="Young S.K."/>
            <person name="Zeng Q."/>
            <person name="Gargeya S."/>
            <person name="Fitzgerald M."/>
            <person name="Haas B."/>
            <person name="Abouelleil A."/>
            <person name="Allen A.W."/>
            <person name="Alvarado L."/>
            <person name="Arachchi H.M."/>
            <person name="Berlin A.M."/>
            <person name="Chapman S.B."/>
            <person name="Gainer-Dewar J."/>
            <person name="Goldberg J."/>
            <person name="Griggs A."/>
            <person name="Gujja S."/>
            <person name="Hansen M."/>
            <person name="Howarth C."/>
            <person name="Imamovic A."/>
            <person name="Ireland A."/>
            <person name="Larimer J."/>
            <person name="McCowan C."/>
            <person name="Murphy C."/>
            <person name="Pearson M."/>
            <person name="Poon T.W."/>
            <person name="Priest M."/>
            <person name="Roberts A."/>
            <person name="Saif S."/>
            <person name="Shea T."/>
            <person name="Sisk P."/>
            <person name="Sykes S."/>
            <person name="Wortman J."/>
            <person name="Nusbaum C."/>
            <person name="Birren B."/>
        </authorList>
    </citation>
    <scope>NUCLEOTIDE SEQUENCE [LARGE SCALE GENOMIC DNA]</scope>
    <source>
        <strain evidence="4 5">CBS 101466</strain>
    </source>
</reference>
<dbReference type="Proteomes" id="UP000030752">
    <property type="component" value="Unassembled WGS sequence"/>
</dbReference>
<dbReference type="InParanoid" id="W2S8L9"/>
<proteinExistence type="inferred from homology"/>
<dbReference type="PRINTS" id="PR00081">
    <property type="entry name" value="GDHRDH"/>
</dbReference>
<accession>W2S8L9</accession>
<evidence type="ECO:0000313" key="5">
    <source>
        <dbReference type="Proteomes" id="UP000030752"/>
    </source>
</evidence>
<dbReference type="PANTHER" id="PTHR43477">
    <property type="entry name" value="DIHYDROANTICAPSIN 7-DEHYDROGENASE"/>
    <property type="match status" value="1"/>
</dbReference>
<evidence type="ECO:0000313" key="4">
    <source>
        <dbReference type="EMBL" id="ETN44279.1"/>
    </source>
</evidence>
<dbReference type="EMBL" id="KB822715">
    <property type="protein sequence ID" value="ETN44279.1"/>
    <property type="molecule type" value="Genomic_DNA"/>
</dbReference>
<dbReference type="eggNOG" id="KOG0725">
    <property type="taxonomic scope" value="Eukaryota"/>
</dbReference>
<dbReference type="GO" id="GO:0016491">
    <property type="term" value="F:oxidoreductase activity"/>
    <property type="evidence" value="ECO:0007669"/>
    <property type="project" value="UniProtKB-KW"/>
</dbReference>
<dbReference type="RefSeq" id="XP_008713352.1">
    <property type="nucleotide sequence ID" value="XM_008715130.1"/>
</dbReference>
<dbReference type="Gene3D" id="3.40.50.720">
    <property type="entry name" value="NAD(P)-binding Rossmann-like Domain"/>
    <property type="match status" value="1"/>
</dbReference>
<dbReference type="InterPro" id="IPR057571">
    <property type="entry name" value="SDR_PhqE-like"/>
</dbReference>
<dbReference type="Pfam" id="PF23441">
    <property type="entry name" value="SDR"/>
    <property type="match status" value="1"/>
</dbReference>
<keyword evidence="2" id="KW-0521">NADP</keyword>
<dbReference type="STRING" id="1220924.W2S8L9"/>
<gene>
    <name evidence="4" type="ORF">HMPREF1541_10459</name>
</gene>
<dbReference type="GeneID" id="19977798"/>
<organism evidence="4 5">
    <name type="scientific">Cyphellophora europaea (strain CBS 101466)</name>
    <name type="common">Phialophora europaea</name>
    <dbReference type="NCBI Taxonomy" id="1220924"/>
    <lineage>
        <taxon>Eukaryota</taxon>
        <taxon>Fungi</taxon>
        <taxon>Dikarya</taxon>
        <taxon>Ascomycota</taxon>
        <taxon>Pezizomycotina</taxon>
        <taxon>Eurotiomycetes</taxon>
        <taxon>Chaetothyriomycetidae</taxon>
        <taxon>Chaetothyriales</taxon>
        <taxon>Cyphellophoraceae</taxon>
        <taxon>Cyphellophora</taxon>
    </lineage>
</organism>
<sequence>MLSRYSRKLQGQRVLVLGGTSGIGFCVAQGALEQGAVVIISGSKQDKIDSKMRELEASYPEAQGRILGKACDLANLQSQEGNLVALLDFATENKTKKLDHIAYTAGTGVFNPAFSDLTVEMVCDAQRMRVFAPLMLMKHAETYLNKSPASSLTFTSGEGTYRPQPGWTLMIMIGGMFDGLVRSGAVNLAPIRVNCVAPGAVMTELWGGGQMPSEEQAKLVADRVGPKTLTGQIGMPEDVAEAYLYFMKDRNATGRVHVSEGGSLLK</sequence>
<evidence type="ECO:0000256" key="3">
    <source>
        <dbReference type="ARBA" id="ARBA00023002"/>
    </source>
</evidence>
<dbReference type="InterPro" id="IPR036291">
    <property type="entry name" value="NAD(P)-bd_dom_sf"/>
</dbReference>
<dbReference type="OrthoDB" id="294295at2759"/>
<dbReference type="InterPro" id="IPR002347">
    <property type="entry name" value="SDR_fam"/>
</dbReference>
<name>W2S8L9_CYPE1</name>
<evidence type="ECO:0000256" key="2">
    <source>
        <dbReference type="ARBA" id="ARBA00022857"/>
    </source>
</evidence>
<protein>
    <submittedName>
        <fullName evidence="4">Uncharacterized protein</fullName>
    </submittedName>
</protein>
<keyword evidence="5" id="KW-1185">Reference proteome</keyword>